<name>A0A8S9V6N8_PHYIN</name>
<evidence type="ECO:0000313" key="4">
    <source>
        <dbReference type="Proteomes" id="UP000704712"/>
    </source>
</evidence>
<comment type="catalytic activity">
    <reaction evidence="1">
        <text>ATP + H2O = ADP + phosphate + H(+)</text>
        <dbReference type="Rhea" id="RHEA:13065"/>
        <dbReference type="ChEBI" id="CHEBI:15377"/>
        <dbReference type="ChEBI" id="CHEBI:15378"/>
        <dbReference type="ChEBI" id="CHEBI:30616"/>
        <dbReference type="ChEBI" id="CHEBI:43474"/>
        <dbReference type="ChEBI" id="CHEBI:456216"/>
        <dbReference type="EC" id="5.6.2.3"/>
    </reaction>
</comment>
<proteinExistence type="inferred from homology"/>
<dbReference type="GO" id="GO:0043139">
    <property type="term" value="F:5'-3' DNA helicase activity"/>
    <property type="evidence" value="ECO:0007669"/>
    <property type="project" value="UniProtKB-EC"/>
</dbReference>
<dbReference type="EMBL" id="JAACNO010000517">
    <property type="protein sequence ID" value="KAF4147054.1"/>
    <property type="molecule type" value="Genomic_DNA"/>
</dbReference>
<keyword evidence="1 3" id="KW-0347">Helicase</keyword>
<dbReference type="Pfam" id="PF05970">
    <property type="entry name" value="PIF1"/>
    <property type="match status" value="1"/>
</dbReference>
<dbReference type="EC" id="5.6.2.3" evidence="1"/>
<dbReference type="GO" id="GO:0006310">
    <property type="term" value="P:DNA recombination"/>
    <property type="evidence" value="ECO:0007669"/>
    <property type="project" value="UniProtKB-KW"/>
</dbReference>
<dbReference type="InterPro" id="IPR027417">
    <property type="entry name" value="P-loop_NTPase"/>
</dbReference>
<evidence type="ECO:0000259" key="2">
    <source>
        <dbReference type="Pfam" id="PF05970"/>
    </source>
</evidence>
<reference evidence="3" key="1">
    <citation type="submission" date="2020-03" db="EMBL/GenBank/DDBJ databases">
        <title>Hybrid Assembly of Korean Phytophthora infestans isolates.</title>
        <authorList>
            <person name="Prokchorchik M."/>
            <person name="Lee Y."/>
            <person name="Seo J."/>
            <person name="Cho J.-H."/>
            <person name="Park Y.-E."/>
            <person name="Jang D.-C."/>
            <person name="Im J.-S."/>
            <person name="Choi J.-G."/>
            <person name="Park H.-J."/>
            <person name="Lee G.-B."/>
            <person name="Lee Y.-G."/>
            <person name="Hong S.-Y."/>
            <person name="Cho K."/>
            <person name="Sohn K.H."/>
        </authorList>
    </citation>
    <scope>NUCLEOTIDE SEQUENCE</scope>
    <source>
        <strain evidence="3">KR_2_A2</strain>
    </source>
</reference>
<dbReference type="GO" id="GO:0000723">
    <property type="term" value="P:telomere maintenance"/>
    <property type="evidence" value="ECO:0007669"/>
    <property type="project" value="InterPro"/>
</dbReference>
<protein>
    <recommendedName>
        <fullName evidence="1">ATP-dependent DNA helicase</fullName>
        <ecNumber evidence="1">5.6.2.3</ecNumber>
    </recommendedName>
</protein>
<sequence>AAASQFPGGQTCHAAFKVGRDGNRISASKLFDSTVGLIVTDEISMLGGEFAVKMDKRLRLVYDPDLPFGGKSLLLSGDFWQLEALMGTPLCKTMYKPGLSEVLTHARDLFRRFRVFFVETQQRAHDCPLTKEEVEKDPEWMDETTILVTSNVDKAALTSCFAKLLATRLLELLYNDKDYPNLFGYFGKGGNSQILDNGNENVEWEVANGTMCKMVSLAWTKPENTEAVLDYLNTISAHAGDVIDLPYAPDYVNVQLVTLQGDVVPATTWPPQNNLETNWILDKTGRKTQKFSIIIPIGLVAHNKEKYTVKLARTLIQKQIEIKYEQVAVELALVMTIWKAQGATLRRVLLYLEGIPGAPKWLFDHIYVGTSRVRLTRLLRCLPPSPGFRKKRLKRATAQSKWVMDIGEDGYWRLHKQSN</sequence>
<organism evidence="3 4">
    <name type="scientific">Phytophthora infestans</name>
    <name type="common">Potato late blight agent</name>
    <name type="synonym">Botrytis infestans</name>
    <dbReference type="NCBI Taxonomy" id="4787"/>
    <lineage>
        <taxon>Eukaryota</taxon>
        <taxon>Sar</taxon>
        <taxon>Stramenopiles</taxon>
        <taxon>Oomycota</taxon>
        <taxon>Peronosporomycetes</taxon>
        <taxon>Peronosporales</taxon>
        <taxon>Peronosporaceae</taxon>
        <taxon>Phytophthora</taxon>
    </lineage>
</organism>
<evidence type="ECO:0000313" key="3">
    <source>
        <dbReference type="EMBL" id="KAF4147054.1"/>
    </source>
</evidence>
<gene>
    <name evidence="3" type="ORF">GN958_ATG03683</name>
</gene>
<keyword evidence="1" id="KW-0234">DNA repair</keyword>
<keyword evidence="1" id="KW-0067">ATP-binding</keyword>
<dbReference type="GO" id="GO:0006281">
    <property type="term" value="P:DNA repair"/>
    <property type="evidence" value="ECO:0007669"/>
    <property type="project" value="UniProtKB-KW"/>
</dbReference>
<dbReference type="GO" id="GO:0016787">
    <property type="term" value="F:hydrolase activity"/>
    <property type="evidence" value="ECO:0007669"/>
    <property type="project" value="UniProtKB-KW"/>
</dbReference>
<dbReference type="InterPro" id="IPR010285">
    <property type="entry name" value="DNA_helicase_pif1-like_DEAD"/>
</dbReference>
<comment type="cofactor">
    <cofactor evidence="1">
        <name>Mg(2+)</name>
        <dbReference type="ChEBI" id="CHEBI:18420"/>
    </cofactor>
</comment>
<dbReference type="GO" id="GO:0005524">
    <property type="term" value="F:ATP binding"/>
    <property type="evidence" value="ECO:0007669"/>
    <property type="project" value="UniProtKB-KW"/>
</dbReference>
<comment type="similarity">
    <text evidence="1">Belongs to the helicase family.</text>
</comment>
<keyword evidence="1" id="KW-0227">DNA damage</keyword>
<feature type="non-terminal residue" evidence="3">
    <location>
        <position position="1"/>
    </location>
</feature>
<keyword evidence="1" id="KW-0378">Hydrolase</keyword>
<keyword evidence="1" id="KW-0233">DNA recombination</keyword>
<dbReference type="SUPFAM" id="SSF52540">
    <property type="entry name" value="P-loop containing nucleoside triphosphate hydrolases"/>
    <property type="match status" value="1"/>
</dbReference>
<feature type="domain" description="DNA helicase Pif1-like DEAD-box helicase" evidence="2">
    <location>
        <begin position="2"/>
        <end position="124"/>
    </location>
</feature>
<evidence type="ECO:0000256" key="1">
    <source>
        <dbReference type="RuleBase" id="RU363044"/>
    </source>
</evidence>
<dbReference type="Gene3D" id="3.40.50.300">
    <property type="entry name" value="P-loop containing nucleotide triphosphate hydrolases"/>
    <property type="match status" value="1"/>
</dbReference>
<keyword evidence="1" id="KW-0547">Nucleotide-binding</keyword>
<accession>A0A8S9V6N8</accession>
<dbReference type="Proteomes" id="UP000704712">
    <property type="component" value="Unassembled WGS sequence"/>
</dbReference>
<dbReference type="AlphaFoldDB" id="A0A8S9V6N8"/>
<comment type="caution">
    <text evidence="3">The sequence shown here is derived from an EMBL/GenBank/DDBJ whole genome shotgun (WGS) entry which is preliminary data.</text>
</comment>